<gene>
    <name evidence="6" type="ordered locus">TREPR_0163</name>
</gene>
<evidence type="ECO:0000313" key="7">
    <source>
        <dbReference type="Proteomes" id="UP000009223"/>
    </source>
</evidence>
<dbReference type="InterPro" id="IPR013324">
    <property type="entry name" value="RNA_pol_sigma_r3/r4-like"/>
</dbReference>
<dbReference type="InterPro" id="IPR036388">
    <property type="entry name" value="WH-like_DNA-bd_sf"/>
</dbReference>
<dbReference type="PANTHER" id="PTHR30603">
    <property type="entry name" value="RNA POLYMERASE SIGMA FACTOR RPO"/>
    <property type="match status" value="1"/>
</dbReference>
<evidence type="ECO:0000313" key="6">
    <source>
        <dbReference type="EMBL" id="AEF87001.1"/>
    </source>
</evidence>
<dbReference type="InterPro" id="IPR007624">
    <property type="entry name" value="RNA_pol_sigma70_r3"/>
</dbReference>
<dbReference type="InterPro" id="IPR007627">
    <property type="entry name" value="RNA_pol_sigma70_r2"/>
</dbReference>
<keyword evidence="1" id="KW-0805">Transcription regulation</keyword>
<dbReference type="PANTHER" id="PTHR30603:SF47">
    <property type="entry name" value="RNA POLYMERASE SIGMA FACTOR SIGD, CHLOROPLASTIC"/>
    <property type="match status" value="1"/>
</dbReference>
<dbReference type="Gene3D" id="1.10.10.10">
    <property type="entry name" value="Winged helix-like DNA-binding domain superfamily/Winged helix DNA-binding domain"/>
    <property type="match status" value="2"/>
</dbReference>
<protein>
    <submittedName>
        <fullName evidence="6">RNA polymerase sigma factor RpoD</fullName>
    </submittedName>
</protein>
<accession>F5YMF9</accession>
<keyword evidence="2" id="KW-0731">Sigma factor</keyword>
<sequence length="284" mass="33054">MEKKQLTSQSENALQTYFDQIKGIPLLSFEEELELSKRIQQGDDAARNRLIEANLRLVVKIARSYMTSDMPFMDIIQEGNLGLMHAAEKYDHKKQVRFSTYACWWIRQSITRSLTNKRRAIRLPHRKELLLKRIQRAYHSLSQTLMHKPTSNDLAIEIGIPVEEIEFILRMTSSLISLDMDAGTDESITVADLQEDFTYSPERAFMKKSSRLETIRFLNRLKDREKSILLDRYQLNGGERPTLKSIGDKMGISTETVRQIELRALKKMQPHAEELKTCMYLEAI</sequence>
<dbReference type="OrthoDB" id="9809557at2"/>
<keyword evidence="4" id="KW-0804">Transcription</keyword>
<dbReference type="SUPFAM" id="SSF88659">
    <property type="entry name" value="Sigma3 and sigma4 domains of RNA polymerase sigma factors"/>
    <property type="match status" value="2"/>
</dbReference>
<evidence type="ECO:0000256" key="3">
    <source>
        <dbReference type="ARBA" id="ARBA00023125"/>
    </source>
</evidence>
<keyword evidence="3" id="KW-0238">DNA-binding</keyword>
<dbReference type="CDD" id="cd06171">
    <property type="entry name" value="Sigma70_r4"/>
    <property type="match status" value="1"/>
</dbReference>
<dbReference type="eggNOG" id="COG0568">
    <property type="taxonomic scope" value="Bacteria"/>
</dbReference>
<keyword evidence="7" id="KW-1185">Reference proteome</keyword>
<dbReference type="PROSITE" id="PS00715">
    <property type="entry name" value="SIGMA70_1"/>
    <property type="match status" value="1"/>
</dbReference>
<dbReference type="GO" id="GO:0006352">
    <property type="term" value="P:DNA-templated transcription initiation"/>
    <property type="evidence" value="ECO:0007669"/>
    <property type="project" value="InterPro"/>
</dbReference>
<dbReference type="KEGG" id="tpi:TREPR_0163"/>
<dbReference type="AlphaFoldDB" id="F5YMF9"/>
<organism evidence="6 7">
    <name type="scientific">Treponema primitia (strain ATCC BAA-887 / DSM 12427 / ZAS-2)</name>
    <dbReference type="NCBI Taxonomy" id="545694"/>
    <lineage>
        <taxon>Bacteria</taxon>
        <taxon>Pseudomonadati</taxon>
        <taxon>Spirochaetota</taxon>
        <taxon>Spirochaetia</taxon>
        <taxon>Spirochaetales</taxon>
        <taxon>Treponemataceae</taxon>
        <taxon>Treponema</taxon>
    </lineage>
</organism>
<dbReference type="PIRSF" id="PIRSF000770">
    <property type="entry name" value="RNA_pol_sigma-SigE/K"/>
    <property type="match status" value="1"/>
</dbReference>
<evidence type="ECO:0000256" key="4">
    <source>
        <dbReference type="ARBA" id="ARBA00023163"/>
    </source>
</evidence>
<dbReference type="Pfam" id="PF04545">
    <property type="entry name" value="Sigma70_r4"/>
    <property type="match status" value="1"/>
</dbReference>
<evidence type="ECO:0000259" key="5">
    <source>
        <dbReference type="PROSITE" id="PS00715"/>
    </source>
</evidence>
<dbReference type="InterPro" id="IPR013325">
    <property type="entry name" value="RNA_pol_sigma_r2"/>
</dbReference>
<dbReference type="NCBIfam" id="TIGR02937">
    <property type="entry name" value="sigma70-ECF"/>
    <property type="match status" value="1"/>
</dbReference>
<proteinExistence type="predicted"/>
<dbReference type="GO" id="GO:0003677">
    <property type="term" value="F:DNA binding"/>
    <property type="evidence" value="ECO:0007669"/>
    <property type="project" value="UniProtKB-KW"/>
</dbReference>
<dbReference type="InterPro" id="IPR014284">
    <property type="entry name" value="RNA_pol_sigma-70_dom"/>
</dbReference>
<feature type="domain" description="RNA polymerase sigma-70" evidence="5">
    <location>
        <begin position="74"/>
        <end position="87"/>
    </location>
</feature>
<evidence type="ECO:0000256" key="2">
    <source>
        <dbReference type="ARBA" id="ARBA00023082"/>
    </source>
</evidence>
<dbReference type="Pfam" id="PF00140">
    <property type="entry name" value="Sigma70_r1_2"/>
    <property type="match status" value="1"/>
</dbReference>
<dbReference type="HOGENOM" id="CLU_014793_3_5_12"/>
<dbReference type="Proteomes" id="UP000009223">
    <property type="component" value="Chromosome"/>
</dbReference>
<reference evidence="6 7" key="2">
    <citation type="journal article" date="2011" name="ISME J.">
        <title>RNA-seq reveals cooperative metabolic interactions between two termite-gut spirochete species in co-culture.</title>
        <authorList>
            <person name="Rosenthal A.Z."/>
            <person name="Matson E.G."/>
            <person name="Eldar A."/>
            <person name="Leadbetter J.R."/>
        </authorList>
    </citation>
    <scope>NUCLEOTIDE SEQUENCE [LARGE SCALE GENOMIC DNA]</scope>
    <source>
        <strain evidence="7">ATCC BAA-887 / DSM 12427 / ZAS-2</strain>
    </source>
</reference>
<dbReference type="STRING" id="545694.TREPR_0163"/>
<dbReference type="InterPro" id="IPR009042">
    <property type="entry name" value="RNA_pol_sigma70_r1_2"/>
</dbReference>
<dbReference type="PRINTS" id="PR00046">
    <property type="entry name" value="SIGMA70FCT"/>
</dbReference>
<dbReference type="InterPro" id="IPR000943">
    <property type="entry name" value="RNA_pol_sigma70"/>
</dbReference>
<dbReference type="InterPro" id="IPR007630">
    <property type="entry name" value="RNA_pol_sigma70_r4"/>
</dbReference>
<dbReference type="Gene3D" id="1.20.120.1810">
    <property type="match status" value="1"/>
</dbReference>
<dbReference type="RefSeq" id="WP_015706312.1">
    <property type="nucleotide sequence ID" value="NC_015578.1"/>
</dbReference>
<dbReference type="Pfam" id="PF04542">
    <property type="entry name" value="Sigma70_r2"/>
    <property type="match status" value="1"/>
</dbReference>
<evidence type="ECO:0000256" key="1">
    <source>
        <dbReference type="ARBA" id="ARBA00023015"/>
    </source>
</evidence>
<dbReference type="EMBL" id="CP001843">
    <property type="protein sequence ID" value="AEF87001.1"/>
    <property type="molecule type" value="Genomic_DNA"/>
</dbReference>
<reference evidence="7" key="1">
    <citation type="submission" date="2009-12" db="EMBL/GenBank/DDBJ databases">
        <title>Complete sequence of Treponema primitia strain ZAS-2.</title>
        <authorList>
            <person name="Tetu S.G."/>
            <person name="Matson E."/>
            <person name="Ren Q."/>
            <person name="Seshadri R."/>
            <person name="Elbourne L."/>
            <person name="Hassan K.A."/>
            <person name="Durkin A."/>
            <person name="Radune D."/>
            <person name="Mohamoud Y."/>
            <person name="Shay R."/>
            <person name="Jin S."/>
            <person name="Zhang X."/>
            <person name="Lucey K."/>
            <person name="Ballor N.R."/>
            <person name="Ottesen E."/>
            <person name="Rosenthal R."/>
            <person name="Allen A."/>
            <person name="Leadbetter J.R."/>
            <person name="Paulsen I.T."/>
        </authorList>
    </citation>
    <scope>NUCLEOTIDE SEQUENCE [LARGE SCALE GENOMIC DNA]</scope>
    <source>
        <strain evidence="7">ATCC BAA-887 / DSM 12427 / ZAS-2</strain>
    </source>
</reference>
<dbReference type="Pfam" id="PF04539">
    <property type="entry name" value="Sigma70_r3"/>
    <property type="match status" value="1"/>
</dbReference>
<dbReference type="GO" id="GO:0016987">
    <property type="term" value="F:sigma factor activity"/>
    <property type="evidence" value="ECO:0007669"/>
    <property type="project" value="UniProtKB-KW"/>
</dbReference>
<dbReference type="InterPro" id="IPR050239">
    <property type="entry name" value="Sigma-70_RNA_pol_init_factors"/>
</dbReference>
<dbReference type="SUPFAM" id="SSF88946">
    <property type="entry name" value="Sigma2 domain of RNA polymerase sigma factors"/>
    <property type="match status" value="1"/>
</dbReference>
<name>F5YMF9_TREPZ</name>